<evidence type="ECO:0000259" key="2">
    <source>
        <dbReference type="Pfam" id="PF00582"/>
    </source>
</evidence>
<reference evidence="4" key="1">
    <citation type="submission" date="2016-10" db="EMBL/GenBank/DDBJ databases">
        <authorList>
            <person name="Varghese N."/>
            <person name="Submissions S."/>
        </authorList>
    </citation>
    <scope>NUCLEOTIDE SEQUENCE [LARGE SCALE GENOMIC DNA]</scope>
    <source>
        <strain evidence="4">CGMCC 1.7739</strain>
    </source>
</reference>
<organism evidence="3 4">
    <name type="scientific">Halopelagius inordinatus</name>
    <dbReference type="NCBI Taxonomy" id="553467"/>
    <lineage>
        <taxon>Archaea</taxon>
        <taxon>Methanobacteriati</taxon>
        <taxon>Methanobacteriota</taxon>
        <taxon>Stenosarchaea group</taxon>
        <taxon>Halobacteria</taxon>
        <taxon>Halobacteriales</taxon>
        <taxon>Haloferacaceae</taxon>
    </lineage>
</organism>
<dbReference type="AlphaFoldDB" id="A0A1I2VZA0"/>
<keyword evidence="4" id="KW-1185">Reference proteome</keyword>
<dbReference type="Pfam" id="PF00582">
    <property type="entry name" value="Usp"/>
    <property type="match status" value="1"/>
</dbReference>
<sequence>MYHVLAAVDGNEDRVSKQLDTLRGLPGRDELEVTVLHVHEEIDVPADEAGRSVIESINEDIDSLQGVPDAVYRAAEELETLGIQTDVATMRGDPVPTILDAAEDVGADAILVAARERSPVGKAMFGSVTQGVILDSDVPVIVGN</sequence>
<dbReference type="PANTHER" id="PTHR46268">
    <property type="entry name" value="STRESS RESPONSE PROTEIN NHAX"/>
    <property type="match status" value="1"/>
</dbReference>
<name>A0A1I2VZA0_9EURY</name>
<dbReference type="InterPro" id="IPR006016">
    <property type="entry name" value="UspA"/>
</dbReference>
<proteinExistence type="inferred from homology"/>
<feature type="domain" description="UspA" evidence="2">
    <location>
        <begin position="3"/>
        <end position="142"/>
    </location>
</feature>
<dbReference type="InterPro" id="IPR014729">
    <property type="entry name" value="Rossmann-like_a/b/a_fold"/>
</dbReference>
<dbReference type="Gene3D" id="3.40.50.620">
    <property type="entry name" value="HUPs"/>
    <property type="match status" value="1"/>
</dbReference>
<evidence type="ECO:0000313" key="3">
    <source>
        <dbReference type="EMBL" id="SFG92621.1"/>
    </source>
</evidence>
<gene>
    <name evidence="3" type="ORF">SAMN04488063_3334</name>
</gene>
<dbReference type="CDD" id="cd00293">
    <property type="entry name" value="USP-like"/>
    <property type="match status" value="1"/>
</dbReference>
<dbReference type="EMBL" id="FOOQ01000006">
    <property type="protein sequence ID" value="SFG92621.1"/>
    <property type="molecule type" value="Genomic_DNA"/>
</dbReference>
<dbReference type="RefSeq" id="WP_092893694.1">
    <property type="nucleotide sequence ID" value="NZ_FOOQ01000006.1"/>
</dbReference>
<dbReference type="OrthoDB" id="342236at2157"/>
<evidence type="ECO:0000313" key="4">
    <source>
        <dbReference type="Proteomes" id="UP000198876"/>
    </source>
</evidence>
<dbReference type="PRINTS" id="PR01438">
    <property type="entry name" value="UNVRSLSTRESS"/>
</dbReference>
<dbReference type="PANTHER" id="PTHR46268:SF6">
    <property type="entry name" value="UNIVERSAL STRESS PROTEIN UP12"/>
    <property type="match status" value="1"/>
</dbReference>
<comment type="similarity">
    <text evidence="1">Belongs to the universal stress protein A family.</text>
</comment>
<accession>A0A1I2VZA0</accession>
<protein>
    <submittedName>
        <fullName evidence="3">Nucleotide-binding universal stress protein, UspA family</fullName>
    </submittedName>
</protein>
<dbReference type="SUPFAM" id="SSF52402">
    <property type="entry name" value="Adenine nucleotide alpha hydrolases-like"/>
    <property type="match status" value="1"/>
</dbReference>
<dbReference type="InterPro" id="IPR006015">
    <property type="entry name" value="Universal_stress_UspA"/>
</dbReference>
<dbReference type="Proteomes" id="UP000198876">
    <property type="component" value="Unassembled WGS sequence"/>
</dbReference>
<evidence type="ECO:0000256" key="1">
    <source>
        <dbReference type="ARBA" id="ARBA00008791"/>
    </source>
</evidence>
<dbReference type="STRING" id="553467.SAMN04488063_3334"/>